<dbReference type="PROSITE" id="PS50862">
    <property type="entry name" value="AA_TRNA_LIGASE_II"/>
    <property type="match status" value="1"/>
</dbReference>
<dbReference type="InterPro" id="IPR015866">
    <property type="entry name" value="Ser-tRNA-synth_1_N"/>
</dbReference>
<dbReference type="Gene3D" id="3.30.930.10">
    <property type="entry name" value="Bira Bifunctional Protein, Domain 2"/>
    <property type="match status" value="1"/>
</dbReference>
<dbReference type="PANTHER" id="PTHR43697">
    <property type="entry name" value="SERYL-TRNA SYNTHETASE"/>
    <property type="match status" value="1"/>
</dbReference>
<feature type="binding site" evidence="15">
    <location>
        <position position="227"/>
    </location>
    <ligand>
        <name>L-serine</name>
        <dbReference type="ChEBI" id="CHEBI:33384"/>
    </ligand>
</feature>
<evidence type="ECO:0000256" key="13">
    <source>
        <dbReference type="ARBA" id="ARBA00048823"/>
    </source>
</evidence>
<dbReference type="EMBL" id="CP018082">
    <property type="protein sequence ID" value="APE37136.1"/>
    <property type="molecule type" value="Genomic_DNA"/>
</dbReference>
<evidence type="ECO:0000259" key="17">
    <source>
        <dbReference type="PROSITE" id="PS50862"/>
    </source>
</evidence>
<dbReference type="AlphaFoldDB" id="A0A1J0VYH5"/>
<dbReference type="GO" id="GO:0005524">
    <property type="term" value="F:ATP binding"/>
    <property type="evidence" value="ECO:0007669"/>
    <property type="project" value="UniProtKB-KW"/>
</dbReference>
<dbReference type="KEGG" id="nsl:BOX37_28010"/>
<evidence type="ECO:0000256" key="16">
    <source>
        <dbReference type="PIRSR" id="PIRSR001529-2"/>
    </source>
</evidence>
<dbReference type="InterPro" id="IPR002314">
    <property type="entry name" value="aa-tRNA-synt_IIb"/>
</dbReference>
<evidence type="ECO:0000256" key="9">
    <source>
        <dbReference type="ARBA" id="ARBA00022917"/>
    </source>
</evidence>
<dbReference type="Pfam" id="PF02403">
    <property type="entry name" value="Seryl_tRNA_N"/>
    <property type="match status" value="1"/>
</dbReference>
<keyword evidence="8 16" id="KW-0067">ATP-binding</keyword>
<dbReference type="Pfam" id="PF00587">
    <property type="entry name" value="tRNA-synt_2b"/>
    <property type="match status" value="1"/>
</dbReference>
<dbReference type="InterPro" id="IPR033729">
    <property type="entry name" value="SerRS_core"/>
</dbReference>
<dbReference type="InterPro" id="IPR045864">
    <property type="entry name" value="aa-tRNA-synth_II/BPL/LPL"/>
</dbReference>
<keyword evidence="10" id="KW-0030">Aminoacyl-tRNA synthetase</keyword>
<keyword evidence="7" id="KW-0547">Nucleotide-binding</keyword>
<keyword evidence="19" id="KW-1185">Reference proteome</keyword>
<dbReference type="OrthoDB" id="9804647at2"/>
<protein>
    <recommendedName>
        <fullName evidence="11 14">Serine--tRNA ligase</fullName>
        <ecNumber evidence="4 14">6.1.1.11</ecNumber>
    </recommendedName>
</protein>
<feature type="binding site" evidence="15">
    <location>
        <position position="380"/>
    </location>
    <ligand>
        <name>L-serine</name>
        <dbReference type="ChEBI" id="CHEBI:33384"/>
    </ligand>
</feature>
<comment type="subcellular location">
    <subcellularLocation>
        <location evidence="1">Cytoplasm</location>
    </subcellularLocation>
</comment>
<evidence type="ECO:0000256" key="14">
    <source>
        <dbReference type="NCBIfam" id="TIGR00414"/>
    </source>
</evidence>
<dbReference type="GO" id="GO:0004828">
    <property type="term" value="F:serine-tRNA ligase activity"/>
    <property type="evidence" value="ECO:0007669"/>
    <property type="project" value="UniProtKB-UniRule"/>
</dbReference>
<dbReference type="Gene3D" id="1.10.287.40">
    <property type="entry name" value="Serine-tRNA synthetase, tRNA binding domain"/>
    <property type="match status" value="1"/>
</dbReference>
<dbReference type="SUPFAM" id="SSF46589">
    <property type="entry name" value="tRNA-binding arm"/>
    <property type="match status" value="1"/>
</dbReference>
<reference evidence="18" key="1">
    <citation type="submission" date="2016-11" db="EMBL/GenBank/DDBJ databases">
        <authorList>
            <person name="Jaros S."/>
            <person name="Januszkiewicz K."/>
            <person name="Wedrychowicz H."/>
        </authorList>
    </citation>
    <scope>NUCLEOTIDE SEQUENCE [LARGE SCALE GENOMIC DNA]</scope>
    <source>
        <strain evidence="18">Y48</strain>
    </source>
</reference>
<evidence type="ECO:0000313" key="19">
    <source>
        <dbReference type="Proteomes" id="UP000183810"/>
    </source>
</evidence>
<evidence type="ECO:0000256" key="2">
    <source>
        <dbReference type="ARBA" id="ARBA00005045"/>
    </source>
</evidence>
<dbReference type="Proteomes" id="UP000183810">
    <property type="component" value="Chromosome"/>
</dbReference>
<comment type="similarity">
    <text evidence="3">Belongs to the class-II aminoacyl-tRNA synthetase family. Type-1 seryl-tRNA synthetase subfamily.</text>
</comment>
<feature type="binding site" evidence="16">
    <location>
        <begin position="274"/>
        <end position="277"/>
    </location>
    <ligand>
        <name>ATP</name>
        <dbReference type="ChEBI" id="CHEBI:30616"/>
    </ligand>
</feature>
<dbReference type="InterPro" id="IPR002317">
    <property type="entry name" value="Ser-tRNA-ligase_type_1"/>
</dbReference>
<evidence type="ECO:0000256" key="1">
    <source>
        <dbReference type="ARBA" id="ARBA00004496"/>
    </source>
</evidence>
<feature type="site" description="Important for serine binding" evidence="15">
    <location>
        <position position="382"/>
    </location>
</feature>
<keyword evidence="5" id="KW-0963">Cytoplasm</keyword>
<evidence type="ECO:0000313" key="18">
    <source>
        <dbReference type="EMBL" id="APE37136.1"/>
    </source>
</evidence>
<feature type="binding site" evidence="16">
    <location>
        <begin position="347"/>
        <end position="350"/>
    </location>
    <ligand>
        <name>ATP</name>
        <dbReference type="ChEBI" id="CHEBI:30616"/>
    </ligand>
</feature>
<evidence type="ECO:0000256" key="12">
    <source>
        <dbReference type="ARBA" id="ARBA00047929"/>
    </source>
</evidence>
<dbReference type="NCBIfam" id="TIGR00414">
    <property type="entry name" value="serS"/>
    <property type="match status" value="1"/>
</dbReference>
<evidence type="ECO:0000256" key="15">
    <source>
        <dbReference type="PIRSR" id="PIRSR001529-1"/>
    </source>
</evidence>
<gene>
    <name evidence="18" type="ORF">BOX37_28010</name>
</gene>
<feature type="binding site" evidence="16">
    <location>
        <begin position="258"/>
        <end position="260"/>
    </location>
    <ligand>
        <name>ATP</name>
        <dbReference type="ChEBI" id="CHEBI:30616"/>
    </ligand>
</feature>
<evidence type="ECO:0000256" key="6">
    <source>
        <dbReference type="ARBA" id="ARBA00022598"/>
    </source>
</evidence>
<dbReference type="EC" id="6.1.1.11" evidence="4 14"/>
<dbReference type="GO" id="GO:0006434">
    <property type="term" value="P:seryl-tRNA aminoacylation"/>
    <property type="evidence" value="ECO:0007669"/>
    <property type="project" value="UniProtKB-UniRule"/>
</dbReference>
<proteinExistence type="inferred from homology"/>
<dbReference type="PIRSF" id="PIRSF001529">
    <property type="entry name" value="Ser-tRNA-synth_IIa"/>
    <property type="match status" value="1"/>
</dbReference>
<accession>A0A1J0VYH5</accession>
<dbReference type="SUPFAM" id="SSF55681">
    <property type="entry name" value="Class II aaRS and biotin synthetases"/>
    <property type="match status" value="1"/>
</dbReference>
<evidence type="ECO:0000256" key="4">
    <source>
        <dbReference type="ARBA" id="ARBA00012840"/>
    </source>
</evidence>
<dbReference type="CDD" id="cd00770">
    <property type="entry name" value="SerRS_core"/>
    <property type="match status" value="1"/>
</dbReference>
<dbReference type="PRINTS" id="PR00981">
    <property type="entry name" value="TRNASYNTHSER"/>
</dbReference>
<dbReference type="GO" id="GO:0005737">
    <property type="term" value="C:cytoplasm"/>
    <property type="evidence" value="ECO:0007669"/>
    <property type="project" value="UniProtKB-SubCell"/>
</dbReference>
<evidence type="ECO:0000256" key="5">
    <source>
        <dbReference type="ARBA" id="ARBA00022490"/>
    </source>
</evidence>
<organism evidence="18 19">
    <name type="scientific">Nocardia mangyaensis</name>
    <dbReference type="NCBI Taxonomy" id="2213200"/>
    <lineage>
        <taxon>Bacteria</taxon>
        <taxon>Bacillati</taxon>
        <taxon>Actinomycetota</taxon>
        <taxon>Actinomycetes</taxon>
        <taxon>Mycobacteriales</taxon>
        <taxon>Nocardiaceae</taxon>
        <taxon>Nocardia</taxon>
    </lineage>
</organism>
<feature type="domain" description="Aminoacyl-transfer RNA synthetases class-II family profile" evidence="17">
    <location>
        <begin position="136"/>
        <end position="407"/>
    </location>
</feature>
<dbReference type="InterPro" id="IPR010978">
    <property type="entry name" value="tRNA-bd_arm"/>
</dbReference>
<dbReference type="PANTHER" id="PTHR43697:SF1">
    <property type="entry name" value="SERINE--TRNA LIGASE"/>
    <property type="match status" value="1"/>
</dbReference>
<evidence type="ECO:0000256" key="11">
    <source>
        <dbReference type="ARBA" id="ARBA00039158"/>
    </source>
</evidence>
<sequence length="420" mass="46157">MLDKRFVRENPDAVKEAASSKGVAVDVDALLSLDESGRSLQHDLDNAQARRNSISKEFGKADAAGKDQLRAESTKLGDEISKLKADLEVNLADQREILLRLPQIPWSGAPIGADESANTVVRTWGAPPEFDFEPRDHVDLAESRGWVEFARARKVAGERAYALRGDLMLLERAVHSYALDLLVRQDFVPISVPALVREQALVGTGMFPGHRAETYELPADDTFLAGTAEVALVGLHSDEILELRDLPLKYAGMSPCFRREAGSAGRDVRGLLRVHQFEKVEQFVICEADPEESARWHAALLASAETVLQELGLAYEVVECATGDMGLGKVRMNDINTWLPSLGQYRETHSCSTLGTWQGRRANLRYRDAEGKVQFAATLNNTAVATPRLLAALLENFQTADGKIAVPTVLQPYMGGRELI</sequence>
<name>A0A1J0VYH5_9NOCA</name>
<keyword evidence="9" id="KW-0648">Protein biosynthesis</keyword>
<feature type="binding site" evidence="15">
    <location>
        <position position="281"/>
    </location>
    <ligand>
        <name>L-serine</name>
        <dbReference type="ChEBI" id="CHEBI:33384"/>
    </ligand>
</feature>
<comment type="pathway">
    <text evidence="2">Aminoacyl-tRNA biosynthesis; selenocysteinyl-tRNA(Sec) biosynthesis; L-seryl-tRNA(Sec) from L-serine and tRNA(Sec): step 1/1.</text>
</comment>
<dbReference type="RefSeq" id="WP_084760267.1">
    <property type="nucleotide sequence ID" value="NZ_CP018082.1"/>
</dbReference>
<comment type="catalytic activity">
    <reaction evidence="12">
        <text>tRNA(Sec) + L-serine + ATP = L-seryl-tRNA(Sec) + AMP + diphosphate + H(+)</text>
        <dbReference type="Rhea" id="RHEA:42580"/>
        <dbReference type="Rhea" id="RHEA-COMP:9742"/>
        <dbReference type="Rhea" id="RHEA-COMP:10128"/>
        <dbReference type="ChEBI" id="CHEBI:15378"/>
        <dbReference type="ChEBI" id="CHEBI:30616"/>
        <dbReference type="ChEBI" id="CHEBI:33019"/>
        <dbReference type="ChEBI" id="CHEBI:33384"/>
        <dbReference type="ChEBI" id="CHEBI:78442"/>
        <dbReference type="ChEBI" id="CHEBI:78533"/>
        <dbReference type="ChEBI" id="CHEBI:456215"/>
        <dbReference type="EC" id="6.1.1.11"/>
    </reaction>
</comment>
<comment type="catalytic activity">
    <reaction evidence="13">
        <text>tRNA(Ser) + L-serine + ATP = L-seryl-tRNA(Ser) + AMP + diphosphate + H(+)</text>
        <dbReference type="Rhea" id="RHEA:12292"/>
        <dbReference type="Rhea" id="RHEA-COMP:9669"/>
        <dbReference type="Rhea" id="RHEA-COMP:9703"/>
        <dbReference type="ChEBI" id="CHEBI:15378"/>
        <dbReference type="ChEBI" id="CHEBI:30616"/>
        <dbReference type="ChEBI" id="CHEBI:33019"/>
        <dbReference type="ChEBI" id="CHEBI:33384"/>
        <dbReference type="ChEBI" id="CHEBI:78442"/>
        <dbReference type="ChEBI" id="CHEBI:78533"/>
        <dbReference type="ChEBI" id="CHEBI:456215"/>
        <dbReference type="EC" id="6.1.1.11"/>
    </reaction>
</comment>
<evidence type="ECO:0000256" key="3">
    <source>
        <dbReference type="ARBA" id="ARBA00010728"/>
    </source>
</evidence>
<evidence type="ECO:0000256" key="8">
    <source>
        <dbReference type="ARBA" id="ARBA00022840"/>
    </source>
</evidence>
<dbReference type="InterPro" id="IPR042103">
    <property type="entry name" value="SerRS_1_N_sf"/>
</dbReference>
<evidence type="ECO:0000256" key="7">
    <source>
        <dbReference type="ARBA" id="ARBA00022741"/>
    </source>
</evidence>
<evidence type="ECO:0000256" key="10">
    <source>
        <dbReference type="ARBA" id="ARBA00023146"/>
    </source>
</evidence>
<feature type="binding site" evidence="15">
    <location>
        <position position="258"/>
    </location>
    <ligand>
        <name>L-serine</name>
        <dbReference type="ChEBI" id="CHEBI:33384"/>
    </ligand>
</feature>
<dbReference type="InterPro" id="IPR006195">
    <property type="entry name" value="aa-tRNA-synth_II"/>
</dbReference>
<keyword evidence="6 18" id="KW-0436">Ligase</keyword>